<evidence type="ECO:0000313" key="3">
    <source>
        <dbReference type="EMBL" id="PNS18053.1"/>
    </source>
</evidence>
<dbReference type="PANTHER" id="PTHR42081">
    <property type="entry name" value="ZINC FINGER PROTEIN DHHC DOMAIN CONTAINING PROTEIN"/>
    <property type="match status" value="1"/>
</dbReference>
<comment type="caution">
    <text evidence="3">The sequence shown here is derived from an EMBL/GenBank/DDBJ whole genome shotgun (WGS) entry which is preliminary data.</text>
</comment>
<dbReference type="EMBL" id="NKHZ01000047">
    <property type="protein sequence ID" value="PNS18053.1"/>
    <property type="molecule type" value="Genomic_DNA"/>
</dbReference>
<evidence type="ECO:0000259" key="2">
    <source>
        <dbReference type="Pfam" id="PF26118"/>
    </source>
</evidence>
<dbReference type="Proteomes" id="UP000243797">
    <property type="component" value="Unassembled WGS sequence"/>
</dbReference>
<accession>A0A2K1QT45</accession>
<dbReference type="InParanoid" id="A0A2K1QT45"/>
<feature type="compositionally biased region" description="Low complexity" evidence="1">
    <location>
        <begin position="91"/>
        <end position="111"/>
    </location>
</feature>
<feature type="region of interest" description="Disordered" evidence="1">
    <location>
        <begin position="88"/>
        <end position="121"/>
    </location>
</feature>
<dbReference type="Pfam" id="PF26118">
    <property type="entry name" value="DUF8035"/>
    <property type="match status" value="1"/>
</dbReference>
<feature type="region of interest" description="Disordered" evidence="1">
    <location>
        <begin position="819"/>
        <end position="973"/>
    </location>
</feature>
<feature type="compositionally biased region" description="Basic residues" evidence="1">
    <location>
        <begin position="253"/>
        <end position="262"/>
    </location>
</feature>
<feature type="compositionally biased region" description="Basic and acidic residues" evidence="1">
    <location>
        <begin position="365"/>
        <end position="375"/>
    </location>
</feature>
<protein>
    <recommendedName>
        <fullName evidence="2">DUF8035 domain-containing protein</fullName>
    </recommendedName>
</protein>
<feature type="region of interest" description="Disordered" evidence="1">
    <location>
        <begin position="139"/>
        <end position="302"/>
    </location>
</feature>
<feature type="compositionally biased region" description="Basic and acidic residues" evidence="1">
    <location>
        <begin position="207"/>
        <end position="216"/>
    </location>
</feature>
<dbReference type="OrthoDB" id="5418088at2759"/>
<dbReference type="STRING" id="2082308.A0A2K1QT45"/>
<feature type="compositionally biased region" description="Basic and acidic residues" evidence="1">
    <location>
        <begin position="551"/>
        <end position="581"/>
    </location>
</feature>
<feature type="compositionally biased region" description="Basic and acidic residues" evidence="1">
    <location>
        <begin position="438"/>
        <end position="472"/>
    </location>
</feature>
<dbReference type="AlphaFoldDB" id="A0A2K1QT45"/>
<evidence type="ECO:0000313" key="4">
    <source>
        <dbReference type="Proteomes" id="UP000243797"/>
    </source>
</evidence>
<organism evidence="3 4">
    <name type="scientific">Sphaceloma murrayae</name>
    <dbReference type="NCBI Taxonomy" id="2082308"/>
    <lineage>
        <taxon>Eukaryota</taxon>
        <taxon>Fungi</taxon>
        <taxon>Dikarya</taxon>
        <taxon>Ascomycota</taxon>
        <taxon>Pezizomycotina</taxon>
        <taxon>Dothideomycetes</taxon>
        <taxon>Dothideomycetidae</taxon>
        <taxon>Myriangiales</taxon>
        <taxon>Elsinoaceae</taxon>
        <taxon>Sphaceloma</taxon>
    </lineage>
</organism>
<gene>
    <name evidence="3" type="ORF">CAC42_4012</name>
</gene>
<feature type="compositionally biased region" description="Basic and acidic residues" evidence="1">
    <location>
        <begin position="480"/>
        <end position="527"/>
    </location>
</feature>
<proteinExistence type="predicted"/>
<dbReference type="PANTHER" id="PTHR42081:SF1">
    <property type="entry name" value="ZINC FINGER PROTEIN DHHC DOMAIN CONTAINING PROTEIN"/>
    <property type="match status" value="1"/>
</dbReference>
<keyword evidence="4" id="KW-1185">Reference proteome</keyword>
<feature type="compositionally biased region" description="Basic and acidic residues" evidence="1">
    <location>
        <begin position="394"/>
        <end position="430"/>
    </location>
</feature>
<feature type="region of interest" description="Disordered" evidence="1">
    <location>
        <begin position="348"/>
        <end position="527"/>
    </location>
</feature>
<sequence length="973" mass="112708">MSYNYRSTSPGRRAINNYGRMSEINTGSIRDYDYASPRSSADRIIPVSTQTFLRERAPDRLGDRLYETTHTRPRRSTFNEAPRPASVIVNSAPRPSKPIISSARPASPLAPSKHDSHAKGVKKMYAVDENKTRLVDVEGSKRGHNRQTSIDRSGHHRRTSTDRTGYITTGGSRGGKEYHLTGPVSREYIEPTAMFTQTEPVRRRRKGSVDGARERPQSMLIESSSPRHSQRDLGPPPSRGLDRYNEGIMRSNSTRHSHKPSGHRTTYEDSGYTSQDDYADKSRYPRRGNTIPGPISTIDPYADHMRAPTRSVPAIHDSYVVPPPVIMPAGQYASPTIATYADRYVQDPYEDRREPRTYERNQPQRFKDPSVERRGFGIRPASIDRQGARASNESFEKRPAFEDRLPPVTSDLRDYPRPRDHDTSRADVPDTRGYYPPDPERERMRDEHRDDGRRREKESRRDTKDDHDDRAKEVRRHREHERDWDYDREHDKAHDRDYDREREKDRDREKRHDSRYGDDPYESKIDSKLGGMLPAAMAGAAAMYGTGEVLNKKAEKEKQVDAVPSDEDRERRRRRDDDLRAQDPGNVYPEDTYRREPRPVETSAAPPPPVAAAAAAATAAALDPDEEYRRRLQQAQQETSRARPDPYSQYAAPPQEAPRRDRDARDRDDHYSEQDVHSSRDLRRPGSDEATRVSDRQSYSNGRSDQLQSSGSSEGMNELGEKKPRVRIVEPPSENDNRPKGILKKPKSAFPEDPNPIREGVAPLKDKNIPRNIPENARWTKVKRSFVNPEALDLAKERYEERKDHVIILRVVTEEELNKLAELTAEIRRTRERRERRERDRDRDRHEDRESRHKARRDADEYSDSDSEDDEFGAKRRAPRMLEGPAQAAPPATFSGPQGQGVAMQAPGQPQLPVGYAQEEYGRERREKERDGRDRERERDRGDRERERDRDRDRDRERERERERDRDRDRDRD</sequence>
<feature type="region of interest" description="Disordered" evidence="1">
    <location>
        <begin position="551"/>
        <end position="772"/>
    </location>
</feature>
<feature type="compositionally biased region" description="Acidic residues" evidence="1">
    <location>
        <begin position="861"/>
        <end position="871"/>
    </location>
</feature>
<feature type="compositionally biased region" description="Basic and acidic residues" evidence="1">
    <location>
        <begin position="819"/>
        <end position="851"/>
    </location>
</feature>
<reference evidence="3 4" key="1">
    <citation type="submission" date="2017-06" db="EMBL/GenBank/DDBJ databases">
        <title>Draft genome sequence of a variant of Elsinoe murrayae.</title>
        <authorList>
            <person name="Cheng Q."/>
        </authorList>
    </citation>
    <scope>NUCLEOTIDE SEQUENCE [LARGE SCALE GENOMIC DNA]</scope>
    <source>
        <strain evidence="3 4">CQ-2017a</strain>
    </source>
</reference>
<name>A0A2K1QT45_9PEZI</name>
<feature type="compositionally biased region" description="Low complexity" evidence="1">
    <location>
        <begin position="611"/>
        <end position="621"/>
    </location>
</feature>
<feature type="compositionally biased region" description="Polar residues" evidence="1">
    <location>
        <begin position="696"/>
        <end position="715"/>
    </location>
</feature>
<feature type="compositionally biased region" description="Basic and acidic residues" evidence="1">
    <location>
        <begin position="657"/>
        <end position="695"/>
    </location>
</feature>
<evidence type="ECO:0000256" key="1">
    <source>
        <dbReference type="SAM" id="MobiDB-lite"/>
    </source>
</evidence>
<dbReference type="InterPro" id="IPR058348">
    <property type="entry name" value="DUF8035"/>
</dbReference>
<feature type="compositionally biased region" description="Basic and acidic residues" evidence="1">
    <location>
        <begin position="349"/>
        <end position="359"/>
    </location>
</feature>
<feature type="compositionally biased region" description="Basic and acidic residues" evidence="1">
    <location>
        <begin position="920"/>
        <end position="973"/>
    </location>
</feature>
<feature type="domain" description="DUF8035" evidence="2">
    <location>
        <begin position="777"/>
        <end position="829"/>
    </location>
</feature>